<proteinExistence type="predicted"/>
<dbReference type="RefSeq" id="WP_158230669.1">
    <property type="nucleotide sequence ID" value="NZ_JAOCKA010000029.1"/>
</dbReference>
<gene>
    <name evidence="1" type="ORF">REH87_000766</name>
</gene>
<protein>
    <submittedName>
        <fullName evidence="1">Uncharacterized protein</fullName>
    </submittedName>
</protein>
<dbReference type="Proteomes" id="UP001225498">
    <property type="component" value="Unassembled WGS sequence"/>
</dbReference>
<comment type="caution">
    <text evidence="1">The sequence shown here is derived from an EMBL/GenBank/DDBJ whole genome shotgun (WGS) entry which is preliminary data.</text>
</comment>
<dbReference type="EMBL" id="ABLTIR010000010">
    <property type="protein sequence ID" value="EKZ1925790.1"/>
    <property type="molecule type" value="Genomic_DNA"/>
</dbReference>
<evidence type="ECO:0000313" key="1">
    <source>
        <dbReference type="EMBL" id="EKZ1925790.1"/>
    </source>
</evidence>
<sequence length="52" mass="5480">MRLFHVHIPGVARPHSVNAESESAAIDDALYSLGLSELPEGSSVTSEQTGDT</sequence>
<dbReference type="AlphaFoldDB" id="A0AAI9CIC9"/>
<accession>A0AAI9CIC9</accession>
<organism evidence="1 2">
    <name type="scientific">Stenotrophomonas maltophilia</name>
    <name type="common">Pseudomonas maltophilia</name>
    <name type="synonym">Xanthomonas maltophilia</name>
    <dbReference type="NCBI Taxonomy" id="40324"/>
    <lineage>
        <taxon>Bacteria</taxon>
        <taxon>Pseudomonadati</taxon>
        <taxon>Pseudomonadota</taxon>
        <taxon>Gammaproteobacteria</taxon>
        <taxon>Lysobacterales</taxon>
        <taxon>Lysobacteraceae</taxon>
        <taxon>Stenotrophomonas</taxon>
        <taxon>Stenotrophomonas maltophilia group</taxon>
    </lineage>
</organism>
<name>A0AAI9CIC9_STEMA</name>
<reference evidence="1" key="1">
    <citation type="submission" date="2023-08" db="EMBL/GenBank/DDBJ databases">
        <authorList>
            <consortium name="Clinical and Environmental Microbiology Branch: Whole genome sequencing antimicrobial resistance pathogens in the healthcare setting"/>
        </authorList>
    </citation>
    <scope>NUCLEOTIDE SEQUENCE</scope>
    <source>
        <strain evidence="1">2023CJ-00293</strain>
    </source>
</reference>
<evidence type="ECO:0000313" key="2">
    <source>
        <dbReference type="Proteomes" id="UP001225498"/>
    </source>
</evidence>